<dbReference type="PROSITE" id="PS51257">
    <property type="entry name" value="PROKAR_LIPOPROTEIN"/>
    <property type="match status" value="1"/>
</dbReference>
<proteinExistence type="inferred from homology"/>
<dbReference type="InterPro" id="IPR010571">
    <property type="entry name" value="OM_lipoprot_Omp19_bac"/>
</dbReference>
<evidence type="ECO:0000256" key="2">
    <source>
        <dbReference type="ARBA" id="ARBA00007138"/>
    </source>
</evidence>
<feature type="region of interest" description="Disordered" evidence="9">
    <location>
        <begin position="35"/>
        <end position="85"/>
    </location>
</feature>
<feature type="compositionally biased region" description="Low complexity" evidence="9">
    <location>
        <begin position="75"/>
        <end position="85"/>
    </location>
</feature>
<dbReference type="InterPro" id="IPR021140">
    <property type="entry name" value="Inh/Omp19"/>
</dbReference>
<comment type="caution">
    <text evidence="11">The sequence shown here is derived from an EMBL/GenBank/DDBJ whole genome shotgun (WGS) entry which is preliminary data.</text>
</comment>
<dbReference type="GO" id="GO:0004866">
    <property type="term" value="F:endopeptidase inhibitor activity"/>
    <property type="evidence" value="ECO:0007669"/>
    <property type="project" value="InterPro"/>
</dbReference>
<evidence type="ECO:0000256" key="8">
    <source>
        <dbReference type="PIRNR" id="PIRNR034005"/>
    </source>
</evidence>
<evidence type="ECO:0000256" key="9">
    <source>
        <dbReference type="SAM" id="MobiDB-lite"/>
    </source>
</evidence>
<dbReference type="Proteomes" id="UP000316801">
    <property type="component" value="Unassembled WGS sequence"/>
</dbReference>
<evidence type="ECO:0000256" key="6">
    <source>
        <dbReference type="ARBA" id="ARBA00023237"/>
    </source>
</evidence>
<evidence type="ECO:0000256" key="5">
    <source>
        <dbReference type="ARBA" id="ARBA00023139"/>
    </source>
</evidence>
<dbReference type="GO" id="GO:0009279">
    <property type="term" value="C:cell outer membrane"/>
    <property type="evidence" value="ECO:0007669"/>
    <property type="project" value="UniProtKB-SubCell"/>
</dbReference>
<keyword evidence="5" id="KW-0564">Palmitate</keyword>
<protein>
    <recommendedName>
        <fullName evidence="8">Outer membrane lipoprotein omp19</fullName>
    </recommendedName>
</protein>
<evidence type="ECO:0000256" key="4">
    <source>
        <dbReference type="ARBA" id="ARBA00023136"/>
    </source>
</evidence>
<evidence type="ECO:0000259" key="10">
    <source>
        <dbReference type="Pfam" id="PF02974"/>
    </source>
</evidence>
<keyword evidence="6 8" id="KW-0998">Cell outer membrane</keyword>
<comment type="similarity">
    <text evidence="2 8">Belongs to the rhizobiaceae omp19 lipoprotein family.</text>
</comment>
<feature type="domain" description="Alkaline proteinase inhibitor/ Outer membrane lipoprotein Omp19" evidence="10">
    <location>
        <begin position="91"/>
        <end position="181"/>
    </location>
</feature>
<organism evidence="11 12">
    <name type="scientific">Rhizobium straminoryzae</name>
    <dbReference type="NCBI Taxonomy" id="1387186"/>
    <lineage>
        <taxon>Bacteria</taxon>
        <taxon>Pseudomonadati</taxon>
        <taxon>Pseudomonadota</taxon>
        <taxon>Alphaproteobacteria</taxon>
        <taxon>Hyphomicrobiales</taxon>
        <taxon>Rhizobiaceae</taxon>
        <taxon>Rhizobium/Agrobacterium group</taxon>
        <taxon>Rhizobium</taxon>
    </lineage>
</organism>
<evidence type="ECO:0000256" key="7">
    <source>
        <dbReference type="ARBA" id="ARBA00023288"/>
    </source>
</evidence>
<name>A0A549STT8_9HYPH</name>
<sequence length="181" mass="18240">MQFRYVVTGVAVALALAGCQRTSYSPYSNLPGPAPLQAQPVPSVQSGSLDAPAGAGDPSQFPAAPTGNTAVASLPPGGAAAGAPPATALDVTKETMVGNWRVSSAGATCDMFLTLTNLGSGSRGGTRGCVGELTTMGSWEVSGKTVLFKSRAGDVIARVYKSADTRYDGTTQSGQPVSLSR</sequence>
<accession>A0A549STT8</accession>
<evidence type="ECO:0000313" key="11">
    <source>
        <dbReference type="EMBL" id="TRL33004.1"/>
    </source>
</evidence>
<dbReference type="RefSeq" id="WP_143127585.1">
    <property type="nucleotide sequence ID" value="NZ_VJMG01000080.1"/>
</dbReference>
<dbReference type="InterPro" id="IPR016085">
    <property type="entry name" value="Protease_inh_B-barrel_dom"/>
</dbReference>
<keyword evidence="7" id="KW-0449">Lipoprotein</keyword>
<dbReference type="EMBL" id="VJMG01000080">
    <property type="protein sequence ID" value="TRL33004.1"/>
    <property type="molecule type" value="Genomic_DNA"/>
</dbReference>
<evidence type="ECO:0000313" key="12">
    <source>
        <dbReference type="Proteomes" id="UP000316801"/>
    </source>
</evidence>
<dbReference type="PIRSF" id="PIRSF034005">
    <property type="entry name" value="OM_lipoprot_Omp19_bac"/>
    <property type="match status" value="1"/>
</dbReference>
<dbReference type="SUPFAM" id="SSF50882">
    <property type="entry name" value="beta-Barrel protease inhibitors"/>
    <property type="match status" value="1"/>
</dbReference>
<reference evidence="11 12" key="1">
    <citation type="submission" date="2019-07" db="EMBL/GenBank/DDBJ databases">
        <title>Ln-dependent methylotrophs.</title>
        <authorList>
            <person name="Tani A."/>
        </authorList>
    </citation>
    <scope>NUCLEOTIDE SEQUENCE [LARGE SCALE GENOMIC DNA]</scope>
    <source>
        <strain evidence="11 12">SM12</strain>
    </source>
</reference>
<dbReference type="AlphaFoldDB" id="A0A549STT8"/>
<keyword evidence="4 8" id="KW-0472">Membrane</keyword>
<dbReference type="Pfam" id="PF02974">
    <property type="entry name" value="Inh"/>
    <property type="match status" value="1"/>
</dbReference>
<gene>
    <name evidence="11" type="ORF">FNA46_23140</name>
</gene>
<keyword evidence="3" id="KW-0732">Signal</keyword>
<evidence type="ECO:0000256" key="3">
    <source>
        <dbReference type="ARBA" id="ARBA00022729"/>
    </source>
</evidence>
<comment type="subcellular location">
    <subcellularLocation>
        <location evidence="1">Cell outer membrane</location>
        <topology evidence="1">Lipid-anchor</topology>
    </subcellularLocation>
</comment>
<dbReference type="Gene3D" id="2.40.128.10">
    <property type="match status" value="1"/>
</dbReference>
<keyword evidence="12" id="KW-1185">Reference proteome</keyword>
<evidence type="ECO:0000256" key="1">
    <source>
        <dbReference type="ARBA" id="ARBA00004459"/>
    </source>
</evidence>